<organism evidence="1">
    <name type="scientific">hydrothermal vent metagenome</name>
    <dbReference type="NCBI Taxonomy" id="652676"/>
    <lineage>
        <taxon>unclassified sequences</taxon>
        <taxon>metagenomes</taxon>
        <taxon>ecological metagenomes</taxon>
    </lineage>
</organism>
<gene>
    <name evidence="1" type="ORF">MNBD_BACTEROID06-1047</name>
</gene>
<name>A0A3B0UDE1_9ZZZZ</name>
<reference evidence="1" key="1">
    <citation type="submission" date="2018-06" db="EMBL/GenBank/DDBJ databases">
        <authorList>
            <person name="Zhirakovskaya E."/>
        </authorList>
    </citation>
    <scope>NUCLEOTIDE SEQUENCE</scope>
</reference>
<protein>
    <submittedName>
        <fullName evidence="1">Uncharacterized protein</fullName>
    </submittedName>
</protein>
<dbReference type="EMBL" id="UOES01000497">
    <property type="protein sequence ID" value="VAW29011.1"/>
    <property type="molecule type" value="Genomic_DNA"/>
</dbReference>
<sequence length="262" mass="29612">MWNLFKSKSVLSDEDIYFQIECYKWLLTHFGGDEFYKEVQLVLPTEDFFPDIVDSKSEAIITTFEQVKKYAGMSDWPCTLESQEEDPNLVVSPTVVIKNVENNPLGTFSVNENDEVVITYNPSLSSNPVQMVATFAHELSHYLTSSASTPPPGGWDNWEFATDICATFLGFGVFTANAAFNFQQYTGVDSQGWQTSGGGYLSEAEYSYSLAIFLHLKGISPEYVYVHCDQNIKNYLKKAYSELEHGSIIKQLQEVVYVPRNT</sequence>
<proteinExistence type="predicted"/>
<evidence type="ECO:0000313" key="1">
    <source>
        <dbReference type="EMBL" id="VAW29011.1"/>
    </source>
</evidence>
<accession>A0A3B0UDE1</accession>
<dbReference type="AlphaFoldDB" id="A0A3B0UDE1"/>